<dbReference type="GO" id="GO:0003700">
    <property type="term" value="F:DNA-binding transcription factor activity"/>
    <property type="evidence" value="ECO:0007669"/>
    <property type="project" value="TreeGrafter"/>
</dbReference>
<dbReference type="InterPro" id="IPR041479">
    <property type="entry name" value="TetR_CgmR_C"/>
</dbReference>
<dbReference type="PRINTS" id="PR00455">
    <property type="entry name" value="HTHTETR"/>
</dbReference>
<dbReference type="RefSeq" id="WP_008540966.1">
    <property type="nucleotide sequence ID" value="NZ_JH604880.1"/>
</dbReference>
<dbReference type="PATRIC" id="fig|762967.3.peg.382"/>
<feature type="domain" description="HTH tetR-type" evidence="3">
    <location>
        <begin position="7"/>
        <end position="67"/>
    </location>
</feature>
<feature type="DNA-binding region" description="H-T-H motif" evidence="2">
    <location>
        <begin position="30"/>
        <end position="49"/>
    </location>
</feature>
<evidence type="ECO:0000259" key="3">
    <source>
        <dbReference type="PROSITE" id="PS50977"/>
    </source>
</evidence>
<dbReference type="Proteomes" id="UP000004956">
    <property type="component" value="Unassembled WGS sequence"/>
</dbReference>
<dbReference type="EMBL" id="AFBQ01000053">
    <property type="protein sequence ID" value="EHY32150.1"/>
    <property type="molecule type" value="Genomic_DNA"/>
</dbReference>
<evidence type="ECO:0000313" key="4">
    <source>
        <dbReference type="EMBL" id="EHY32150.1"/>
    </source>
</evidence>
<dbReference type="GO" id="GO:0000976">
    <property type="term" value="F:transcription cis-regulatory region binding"/>
    <property type="evidence" value="ECO:0007669"/>
    <property type="project" value="TreeGrafter"/>
</dbReference>
<gene>
    <name evidence="4" type="ORF">HMPREF9440_00457</name>
</gene>
<sequence>MTIKKAQRTKAELLEAARELLLEEGIARLSMDRVAERAGVSKGAIMYHFPTKRALEAAMIENYAEHLEREFHRHEAMFEGSPEETLVPGFIAWFRSFDADNKGWASVGVQLLSQQAHEPELLKPVRAWYDRLYARILRLPERRRTRMLLVIMALEGFFFTHKFGLDLMDAERKEEVYALMADLTGTAEVKAREEKVEG</sequence>
<dbReference type="PANTHER" id="PTHR30055">
    <property type="entry name" value="HTH-TYPE TRANSCRIPTIONAL REGULATOR RUTR"/>
    <property type="match status" value="1"/>
</dbReference>
<dbReference type="HOGENOM" id="CLU_091687_4_0_4"/>
<dbReference type="STRING" id="762967.HMPREF9440_00457"/>
<dbReference type="Gene3D" id="1.10.357.10">
    <property type="entry name" value="Tetracycline Repressor, domain 2"/>
    <property type="match status" value="1"/>
</dbReference>
<keyword evidence="1 2" id="KW-0238">DNA-binding</keyword>
<evidence type="ECO:0000256" key="2">
    <source>
        <dbReference type="PROSITE-ProRule" id="PRU00335"/>
    </source>
</evidence>
<organism evidence="4 5">
    <name type="scientific">Sutterella parvirubra YIT 11816</name>
    <dbReference type="NCBI Taxonomy" id="762967"/>
    <lineage>
        <taxon>Bacteria</taxon>
        <taxon>Pseudomonadati</taxon>
        <taxon>Pseudomonadota</taxon>
        <taxon>Betaproteobacteria</taxon>
        <taxon>Burkholderiales</taxon>
        <taxon>Sutterellaceae</taxon>
        <taxon>Sutterella</taxon>
    </lineage>
</organism>
<comment type="caution">
    <text evidence="4">The sequence shown here is derived from an EMBL/GenBank/DDBJ whole genome shotgun (WGS) entry which is preliminary data.</text>
</comment>
<dbReference type="InterPro" id="IPR009057">
    <property type="entry name" value="Homeodomain-like_sf"/>
</dbReference>
<dbReference type="SUPFAM" id="SSF46689">
    <property type="entry name" value="Homeodomain-like"/>
    <property type="match status" value="1"/>
</dbReference>
<dbReference type="Pfam" id="PF17937">
    <property type="entry name" value="TetR_C_28"/>
    <property type="match status" value="1"/>
</dbReference>
<dbReference type="InterPro" id="IPR001647">
    <property type="entry name" value="HTH_TetR"/>
</dbReference>
<dbReference type="AlphaFoldDB" id="H3KCK4"/>
<evidence type="ECO:0000256" key="1">
    <source>
        <dbReference type="ARBA" id="ARBA00023125"/>
    </source>
</evidence>
<name>H3KCK4_9BURK</name>
<dbReference type="Pfam" id="PF00440">
    <property type="entry name" value="TetR_N"/>
    <property type="match status" value="1"/>
</dbReference>
<dbReference type="PROSITE" id="PS50977">
    <property type="entry name" value="HTH_TETR_2"/>
    <property type="match status" value="1"/>
</dbReference>
<reference evidence="4 5" key="1">
    <citation type="submission" date="2011-11" db="EMBL/GenBank/DDBJ databases">
        <authorList>
            <person name="Weinstock G."/>
            <person name="Sodergren E."/>
            <person name="Clifton S."/>
            <person name="Fulton L."/>
            <person name="Fulton B."/>
            <person name="Courtney L."/>
            <person name="Fronick C."/>
            <person name="Harrison M."/>
            <person name="Strong C."/>
            <person name="Farmer C."/>
            <person name="Delahaunty K."/>
            <person name="Markovic C."/>
            <person name="Hall O."/>
            <person name="Minx P."/>
            <person name="Tomlinson C."/>
            <person name="Mitreva M."/>
            <person name="Hou S."/>
            <person name="Chen J."/>
            <person name="Wollam A."/>
            <person name="Pepin K.H."/>
            <person name="Johnson M."/>
            <person name="Bhonagiri V."/>
            <person name="Zhang X."/>
            <person name="Suruliraj S."/>
            <person name="Warren W."/>
            <person name="Chinwalla A."/>
            <person name="Mardis E.R."/>
            <person name="Wilson R.K."/>
        </authorList>
    </citation>
    <scope>NUCLEOTIDE SEQUENCE [LARGE SCALE GENOMIC DNA]</scope>
    <source>
        <strain evidence="4 5">YIT 11816</strain>
    </source>
</reference>
<keyword evidence="5" id="KW-1185">Reference proteome</keyword>
<dbReference type="OrthoDB" id="9809772at2"/>
<dbReference type="PANTHER" id="PTHR30055:SF148">
    <property type="entry name" value="TETR-FAMILY TRANSCRIPTIONAL REGULATOR"/>
    <property type="match status" value="1"/>
</dbReference>
<protein>
    <submittedName>
        <fullName evidence="4">Transcriptional regulator, TetR family</fullName>
    </submittedName>
</protein>
<accession>H3KCK4</accession>
<evidence type="ECO:0000313" key="5">
    <source>
        <dbReference type="Proteomes" id="UP000004956"/>
    </source>
</evidence>
<dbReference type="InterPro" id="IPR050109">
    <property type="entry name" value="HTH-type_TetR-like_transc_reg"/>
</dbReference>
<proteinExistence type="predicted"/>